<protein>
    <recommendedName>
        <fullName evidence="5">ZMYM2-like/QRICH1 C-terminal domain-containing protein</fullName>
    </recommendedName>
</protein>
<dbReference type="InterPro" id="IPR013762">
    <property type="entry name" value="Integrase-like_cat_sf"/>
</dbReference>
<keyword evidence="7" id="KW-1185">Reference proteome</keyword>
<proteinExistence type="predicted"/>
<dbReference type="EMBL" id="CALNXK010000128">
    <property type="protein sequence ID" value="CAH3164190.1"/>
    <property type="molecule type" value="Genomic_DNA"/>
</dbReference>
<keyword evidence="4" id="KW-0233">DNA recombination</keyword>
<organism evidence="6 7">
    <name type="scientific">Porites lobata</name>
    <dbReference type="NCBI Taxonomy" id="104759"/>
    <lineage>
        <taxon>Eukaryota</taxon>
        <taxon>Metazoa</taxon>
        <taxon>Cnidaria</taxon>
        <taxon>Anthozoa</taxon>
        <taxon>Hexacorallia</taxon>
        <taxon>Scleractinia</taxon>
        <taxon>Fungiina</taxon>
        <taxon>Poritidae</taxon>
        <taxon>Porites</taxon>
    </lineage>
</organism>
<feature type="domain" description="ZMYM2-like/QRICH1 C-terminal" evidence="5">
    <location>
        <begin position="161"/>
        <end position="312"/>
    </location>
</feature>
<keyword evidence="3" id="KW-0832">Ubl conjugation</keyword>
<keyword evidence="1" id="KW-1017">Isopeptide bond</keyword>
<dbReference type="SUPFAM" id="SSF56349">
    <property type="entry name" value="DNA breaking-rejoining enzymes"/>
    <property type="match status" value="1"/>
</dbReference>
<dbReference type="PANTHER" id="PTHR46963:SF2">
    <property type="match status" value="1"/>
</dbReference>
<comment type="caution">
    <text evidence="6">The sequence shown here is derived from an EMBL/GenBank/DDBJ whole genome shotgun (WGS) entry which is preliminary data.</text>
</comment>
<keyword evidence="2" id="KW-0597">Phosphoprotein</keyword>
<name>A0ABN8QGK8_9CNID</name>
<evidence type="ECO:0000256" key="1">
    <source>
        <dbReference type="ARBA" id="ARBA00022499"/>
    </source>
</evidence>
<dbReference type="Proteomes" id="UP001159405">
    <property type="component" value="Unassembled WGS sequence"/>
</dbReference>
<evidence type="ECO:0000256" key="3">
    <source>
        <dbReference type="ARBA" id="ARBA00022843"/>
    </source>
</evidence>
<evidence type="ECO:0000313" key="7">
    <source>
        <dbReference type="Proteomes" id="UP001159405"/>
    </source>
</evidence>
<evidence type="ECO:0000313" key="6">
    <source>
        <dbReference type="EMBL" id="CAH3164190.1"/>
    </source>
</evidence>
<evidence type="ECO:0000256" key="2">
    <source>
        <dbReference type="ARBA" id="ARBA00022553"/>
    </source>
</evidence>
<accession>A0ABN8QGK8</accession>
<dbReference type="InterPro" id="IPR011010">
    <property type="entry name" value="DNA_brk_join_enz"/>
</dbReference>
<evidence type="ECO:0000259" key="5">
    <source>
        <dbReference type="Pfam" id="PF12012"/>
    </source>
</evidence>
<sequence length="468" mass="53382">MLSVRTNNDIEGWHHALNRRAAGRCGLPFYLLVSLLHNEARLVSLHIRLVSERKLKRIQRAVYRQLQRRLFELWEAFNKREKSLKQLLKGCANINGPEKYEPSSLRGFIASFERYLKKKNYGHSIIKDLQFEKTRKALSSKQKDLKRKGKGNKPNASVAISEDDIQVLYEKKLLGTERPEALLNTLWLNNTTQFGLRGCKEHRDICWGDVKLKKTSTGVEFLEYGERQTKTRLGDDTNDVRPIAPKMFSLPNSDRCPVLTYKVFAEKRPTQMNFDEAPFYLAVNNIKTDSFDKKPWFKQSPVGVNKLNSIMKVMSEKAELNKPRLKNHSGRKTMMQTLVNEEIPPTDIIQLSGHRNLQSVNNYATVSEKQQMKMSRTLSAFTTGIESSCGSSSENNKMLVSQQRTEHTVTSSTCGQQQALQIFAGATISGGNIHVSINTLNKSPILPTSPKPKYQRYKRLLSSDSESD</sequence>
<dbReference type="Pfam" id="PF12012">
    <property type="entry name" value="DUF3504"/>
    <property type="match status" value="1"/>
</dbReference>
<dbReference type="Gene3D" id="1.10.443.10">
    <property type="entry name" value="Intergrase catalytic core"/>
    <property type="match status" value="1"/>
</dbReference>
<reference evidence="6 7" key="1">
    <citation type="submission" date="2022-05" db="EMBL/GenBank/DDBJ databases">
        <authorList>
            <consortium name="Genoscope - CEA"/>
            <person name="William W."/>
        </authorList>
    </citation>
    <scope>NUCLEOTIDE SEQUENCE [LARGE SCALE GENOMIC DNA]</scope>
</reference>
<dbReference type="InterPro" id="IPR021893">
    <property type="entry name" value="ZMYM2-like_C"/>
</dbReference>
<dbReference type="PANTHER" id="PTHR46963">
    <property type="entry name" value="SIMILAR TO RIKEN CDNA E130308A19"/>
    <property type="match status" value="1"/>
</dbReference>
<dbReference type="InterPro" id="IPR042838">
    <property type="entry name" value="KIAA1958"/>
</dbReference>
<gene>
    <name evidence="6" type="ORF">PLOB_00006174</name>
</gene>
<evidence type="ECO:0000256" key="4">
    <source>
        <dbReference type="ARBA" id="ARBA00023172"/>
    </source>
</evidence>